<name>A0A388M657_CHABU</name>
<dbReference type="EMBL" id="BFEA01000781">
    <property type="protein sequence ID" value="GBG90041.1"/>
    <property type="molecule type" value="Genomic_DNA"/>
</dbReference>
<evidence type="ECO:0000313" key="2">
    <source>
        <dbReference type="Proteomes" id="UP000265515"/>
    </source>
</evidence>
<protein>
    <submittedName>
        <fullName evidence="1">Uncharacterized protein</fullName>
    </submittedName>
</protein>
<evidence type="ECO:0000313" key="1">
    <source>
        <dbReference type="EMBL" id="GBG90041.1"/>
    </source>
</evidence>
<organism evidence="1 2">
    <name type="scientific">Chara braunii</name>
    <name type="common">Braun's stonewort</name>
    <dbReference type="NCBI Taxonomy" id="69332"/>
    <lineage>
        <taxon>Eukaryota</taxon>
        <taxon>Viridiplantae</taxon>
        <taxon>Streptophyta</taxon>
        <taxon>Charophyceae</taxon>
        <taxon>Charales</taxon>
        <taxon>Characeae</taxon>
        <taxon>Chara</taxon>
    </lineage>
</organism>
<proteinExistence type="predicted"/>
<sequence length="79" mass="8631">MVLVGLCSSVAVGFGGWARVSALARTGSMLHASGILRRKTCRRERKRSAPTRQTAMGMAKVCVRGYIGVFDRHLLVQLK</sequence>
<dbReference type="Proteomes" id="UP000265515">
    <property type="component" value="Unassembled WGS sequence"/>
</dbReference>
<keyword evidence="2" id="KW-1185">Reference proteome</keyword>
<reference evidence="1 2" key="1">
    <citation type="journal article" date="2018" name="Cell">
        <title>The Chara Genome: Secondary Complexity and Implications for Plant Terrestrialization.</title>
        <authorList>
            <person name="Nishiyama T."/>
            <person name="Sakayama H."/>
            <person name="Vries J.D."/>
            <person name="Buschmann H."/>
            <person name="Saint-Marcoux D."/>
            <person name="Ullrich K.K."/>
            <person name="Haas F.B."/>
            <person name="Vanderstraeten L."/>
            <person name="Becker D."/>
            <person name="Lang D."/>
            <person name="Vosolsobe S."/>
            <person name="Rombauts S."/>
            <person name="Wilhelmsson P.K.I."/>
            <person name="Janitza P."/>
            <person name="Kern R."/>
            <person name="Heyl A."/>
            <person name="Rumpler F."/>
            <person name="Villalobos L.I.A.C."/>
            <person name="Clay J.M."/>
            <person name="Skokan R."/>
            <person name="Toyoda A."/>
            <person name="Suzuki Y."/>
            <person name="Kagoshima H."/>
            <person name="Schijlen E."/>
            <person name="Tajeshwar N."/>
            <person name="Catarino B."/>
            <person name="Hetherington A.J."/>
            <person name="Saltykova A."/>
            <person name="Bonnot C."/>
            <person name="Breuninger H."/>
            <person name="Symeonidi A."/>
            <person name="Radhakrishnan G.V."/>
            <person name="Van Nieuwerburgh F."/>
            <person name="Deforce D."/>
            <person name="Chang C."/>
            <person name="Karol K.G."/>
            <person name="Hedrich R."/>
            <person name="Ulvskov P."/>
            <person name="Glockner G."/>
            <person name="Delwiche C.F."/>
            <person name="Petrasek J."/>
            <person name="Van de Peer Y."/>
            <person name="Friml J."/>
            <person name="Beilby M."/>
            <person name="Dolan L."/>
            <person name="Kohara Y."/>
            <person name="Sugano S."/>
            <person name="Fujiyama A."/>
            <person name="Delaux P.-M."/>
            <person name="Quint M."/>
            <person name="TheiBen G."/>
            <person name="Hagemann M."/>
            <person name="Harholt J."/>
            <person name="Dunand C."/>
            <person name="Zachgo S."/>
            <person name="Langdale J."/>
            <person name="Maumus F."/>
            <person name="Straeten D.V.D."/>
            <person name="Gould S.B."/>
            <person name="Rensing S.A."/>
        </authorList>
    </citation>
    <scope>NUCLEOTIDE SEQUENCE [LARGE SCALE GENOMIC DNA]</scope>
    <source>
        <strain evidence="1 2">S276</strain>
    </source>
</reference>
<accession>A0A388M657</accession>
<gene>
    <name evidence="1" type="ORF">CBR_g50134</name>
</gene>
<comment type="caution">
    <text evidence="1">The sequence shown here is derived from an EMBL/GenBank/DDBJ whole genome shotgun (WGS) entry which is preliminary data.</text>
</comment>
<dbReference type="Gramene" id="GBG90041">
    <property type="protein sequence ID" value="GBG90041"/>
    <property type="gene ID" value="CBR_g50134"/>
</dbReference>
<dbReference type="AlphaFoldDB" id="A0A388M657"/>